<gene>
    <name evidence="1" type="ORF">CP500_003135</name>
</gene>
<dbReference type="SUPFAM" id="SSF47598">
    <property type="entry name" value="Ribbon-helix-helix"/>
    <property type="match status" value="1"/>
</dbReference>
<dbReference type="Gene3D" id="1.10.1220.10">
    <property type="entry name" value="Met repressor-like"/>
    <property type="match status" value="1"/>
</dbReference>
<dbReference type="Proteomes" id="UP000226442">
    <property type="component" value="Unassembled WGS sequence"/>
</dbReference>
<dbReference type="InterPro" id="IPR013321">
    <property type="entry name" value="Arc_rbn_hlx_hlx"/>
</dbReference>
<dbReference type="GO" id="GO:0006355">
    <property type="term" value="P:regulation of DNA-templated transcription"/>
    <property type="evidence" value="ECO:0007669"/>
    <property type="project" value="InterPro"/>
</dbReference>
<organism evidence="1 2">
    <name type="scientific">Tychonema bourrellyi FEM_GT703</name>
    <dbReference type="NCBI Taxonomy" id="2040638"/>
    <lineage>
        <taxon>Bacteria</taxon>
        <taxon>Bacillati</taxon>
        <taxon>Cyanobacteriota</taxon>
        <taxon>Cyanophyceae</taxon>
        <taxon>Oscillatoriophycideae</taxon>
        <taxon>Oscillatoriales</taxon>
        <taxon>Microcoleaceae</taxon>
        <taxon>Tychonema</taxon>
    </lineage>
</organism>
<proteinExistence type="predicted"/>
<evidence type="ECO:0008006" key="3">
    <source>
        <dbReference type="Google" id="ProtNLM"/>
    </source>
</evidence>
<keyword evidence="2" id="KW-1185">Reference proteome</keyword>
<dbReference type="EMBL" id="NXIB02000010">
    <property type="protein sequence ID" value="PHX56880.1"/>
    <property type="molecule type" value="Genomic_DNA"/>
</dbReference>
<dbReference type="AlphaFoldDB" id="A0A2G4F548"/>
<evidence type="ECO:0000313" key="1">
    <source>
        <dbReference type="EMBL" id="PHX56880.1"/>
    </source>
</evidence>
<accession>A0A2G4F548</accession>
<name>A0A2G4F548_9CYAN</name>
<dbReference type="OrthoDB" id="2389872at2"/>
<dbReference type="InterPro" id="IPR010985">
    <property type="entry name" value="Ribbon_hlx_hlx"/>
</dbReference>
<sequence length="91" mass="10546">MAMATLQIQNLPDELYSRIQCLASEKNFTLNEAVIHLLKQSFESDKVMIDRAQESQLTSAILQRIRSRPRVNPRDFGLTDSTVLIREDRNR</sequence>
<comment type="caution">
    <text evidence="1">The sequence shown here is derived from an EMBL/GenBank/DDBJ whole genome shotgun (WGS) entry which is preliminary data.</text>
</comment>
<protein>
    <recommendedName>
        <fullName evidence="3">Toxin-antitoxin system HicB family antitoxin</fullName>
    </recommendedName>
</protein>
<reference evidence="1" key="1">
    <citation type="submission" date="2017-10" db="EMBL/GenBank/DDBJ databases">
        <title>Draft genome sequence of the planktic cyanobacteria Tychonema bourrellyi isolated from alpine lentic freshwater.</title>
        <authorList>
            <person name="Tett A."/>
            <person name="Armanini F."/>
            <person name="Asnicar F."/>
            <person name="Boscaini A."/>
            <person name="Pasolli E."/>
            <person name="Zolfo M."/>
            <person name="Donati C."/>
            <person name="Salmaso N."/>
            <person name="Segata N."/>
        </authorList>
    </citation>
    <scope>NUCLEOTIDE SEQUENCE</scope>
    <source>
        <strain evidence="1">FEM_GT703</strain>
    </source>
</reference>
<evidence type="ECO:0000313" key="2">
    <source>
        <dbReference type="Proteomes" id="UP000226442"/>
    </source>
</evidence>